<evidence type="ECO:0000256" key="5">
    <source>
        <dbReference type="SAM" id="MobiDB-lite"/>
    </source>
</evidence>
<evidence type="ECO:0000256" key="4">
    <source>
        <dbReference type="ARBA" id="ARBA00023136"/>
    </source>
</evidence>
<evidence type="ECO:0000256" key="1">
    <source>
        <dbReference type="ARBA" id="ARBA00004141"/>
    </source>
</evidence>
<evidence type="ECO:0000256" key="2">
    <source>
        <dbReference type="ARBA" id="ARBA00022692"/>
    </source>
</evidence>
<accession>A0A7H1BJZ8</accession>
<evidence type="ECO:0000256" key="6">
    <source>
        <dbReference type="SAM" id="Phobius"/>
    </source>
</evidence>
<dbReference type="Pfam" id="PF04932">
    <property type="entry name" value="Wzy_C"/>
    <property type="match status" value="1"/>
</dbReference>
<keyword evidence="3 6" id="KW-1133">Transmembrane helix</keyword>
<keyword evidence="8" id="KW-0436">Ligase</keyword>
<feature type="transmembrane region" description="Helical" evidence="6">
    <location>
        <begin position="85"/>
        <end position="102"/>
    </location>
</feature>
<proteinExistence type="predicted"/>
<comment type="subcellular location">
    <subcellularLocation>
        <location evidence="1">Membrane</location>
        <topology evidence="1">Multi-pass membrane protein</topology>
    </subcellularLocation>
</comment>
<feature type="transmembrane region" description="Helical" evidence="6">
    <location>
        <begin position="41"/>
        <end position="64"/>
    </location>
</feature>
<evidence type="ECO:0000259" key="7">
    <source>
        <dbReference type="Pfam" id="PF04932"/>
    </source>
</evidence>
<dbReference type="InterPro" id="IPR051533">
    <property type="entry name" value="WaaL-like"/>
</dbReference>
<protein>
    <submittedName>
        <fullName evidence="8">O-antigen ligase family protein</fullName>
    </submittedName>
</protein>
<dbReference type="Proteomes" id="UP000516428">
    <property type="component" value="Chromosome"/>
</dbReference>
<feature type="domain" description="O-antigen ligase-related" evidence="7">
    <location>
        <begin position="119"/>
        <end position="252"/>
    </location>
</feature>
<feature type="transmembrane region" description="Helical" evidence="6">
    <location>
        <begin position="271"/>
        <end position="293"/>
    </location>
</feature>
<reference evidence="8 9" key="1">
    <citation type="submission" date="2020-09" db="EMBL/GenBank/DDBJ databases">
        <title>A novel species.</title>
        <authorList>
            <person name="Gao J."/>
        </authorList>
    </citation>
    <scope>NUCLEOTIDE SEQUENCE [LARGE SCALE GENOMIC DNA]</scope>
    <source>
        <strain evidence="8 9">CRXT-Y-14</strain>
    </source>
</reference>
<feature type="transmembrane region" description="Helical" evidence="6">
    <location>
        <begin position="151"/>
        <end position="172"/>
    </location>
</feature>
<keyword evidence="2 6" id="KW-0812">Transmembrane</keyword>
<organism evidence="8 9">
    <name type="scientific">Streptomyces xanthii</name>
    <dbReference type="NCBI Taxonomy" id="2768069"/>
    <lineage>
        <taxon>Bacteria</taxon>
        <taxon>Bacillati</taxon>
        <taxon>Actinomycetota</taxon>
        <taxon>Actinomycetes</taxon>
        <taxon>Kitasatosporales</taxon>
        <taxon>Streptomycetaceae</taxon>
        <taxon>Streptomyces</taxon>
    </lineage>
</organism>
<evidence type="ECO:0000313" key="9">
    <source>
        <dbReference type="Proteomes" id="UP000516428"/>
    </source>
</evidence>
<dbReference type="KEGG" id="sxn:IAG42_31980"/>
<dbReference type="PANTHER" id="PTHR37422:SF13">
    <property type="entry name" value="LIPOPOLYSACCHARIDE BIOSYNTHESIS PROTEIN PA4999-RELATED"/>
    <property type="match status" value="1"/>
</dbReference>
<feature type="region of interest" description="Disordered" evidence="5">
    <location>
        <begin position="313"/>
        <end position="333"/>
    </location>
</feature>
<dbReference type="InterPro" id="IPR007016">
    <property type="entry name" value="O-antigen_ligase-rel_domated"/>
</dbReference>
<dbReference type="PANTHER" id="PTHR37422">
    <property type="entry name" value="TEICHURONIC ACID BIOSYNTHESIS PROTEIN TUAE"/>
    <property type="match status" value="1"/>
</dbReference>
<dbReference type="AlphaFoldDB" id="A0A7H1BJZ8"/>
<name>A0A7H1BJZ8_9ACTN</name>
<gene>
    <name evidence="8" type="ORF">IAG42_31980</name>
</gene>
<keyword evidence="9" id="KW-1185">Reference proteome</keyword>
<dbReference type="EMBL" id="CP061281">
    <property type="protein sequence ID" value="QNS09053.1"/>
    <property type="molecule type" value="Genomic_DNA"/>
</dbReference>
<dbReference type="GO" id="GO:0016874">
    <property type="term" value="F:ligase activity"/>
    <property type="evidence" value="ECO:0007669"/>
    <property type="project" value="UniProtKB-KW"/>
</dbReference>
<sequence>MAVLGACAVWTLISATARTGRPEGVLLAVLAVAAGYACGRIGGALVPVGASCLVGCGGLGIALLAPGSVPAPDTLAPLGRSGATAALLALSAGALCCAAWSARRGELRVGLHLAGAGVVVVAAVTGSGAGVAACTAVVLCSLAAARMRRRALGLAGLGLGTALVVAVSLALAQGVLPSGLADTLEGRITRHRLQLWHEALRLAKSDPVLGVGPGRFGELDTSLVATAPPDGKPHSAVLQVAAEQGAIGLFLLAAAYCWVLYVLWRSARSTPVVLSAGAALTAVAVLATVGNALSFTSVTAGVGLLAGMATAEPLAEEPPHDEAAAPERVRDGR</sequence>
<evidence type="ECO:0000256" key="3">
    <source>
        <dbReference type="ARBA" id="ARBA00022989"/>
    </source>
</evidence>
<keyword evidence="4 6" id="KW-0472">Membrane</keyword>
<feature type="transmembrane region" description="Helical" evidence="6">
    <location>
        <begin position="245"/>
        <end position="264"/>
    </location>
</feature>
<dbReference type="GO" id="GO:0016020">
    <property type="term" value="C:membrane"/>
    <property type="evidence" value="ECO:0007669"/>
    <property type="project" value="UniProtKB-SubCell"/>
</dbReference>
<feature type="compositionally biased region" description="Basic and acidic residues" evidence="5">
    <location>
        <begin position="317"/>
        <end position="333"/>
    </location>
</feature>
<evidence type="ECO:0000313" key="8">
    <source>
        <dbReference type="EMBL" id="QNS09053.1"/>
    </source>
</evidence>
<feature type="transmembrane region" description="Helical" evidence="6">
    <location>
        <begin position="114"/>
        <end position="139"/>
    </location>
</feature>